<gene>
    <name evidence="4" type="ordered locus">MTR_3g114300</name>
</gene>
<dbReference type="EMBL" id="CM001219">
    <property type="protein sequence ID" value="AES74046.1"/>
    <property type="molecule type" value="Genomic_DNA"/>
</dbReference>
<feature type="compositionally biased region" description="Basic and acidic residues" evidence="2">
    <location>
        <begin position="55"/>
        <end position="66"/>
    </location>
</feature>
<feature type="compositionally biased region" description="Low complexity" evidence="2">
    <location>
        <begin position="42"/>
        <end position="53"/>
    </location>
</feature>
<dbReference type="AlphaFoldDB" id="G7J5B8"/>
<keyword evidence="6" id="KW-1185">Reference proteome</keyword>
<reference evidence="5" key="3">
    <citation type="submission" date="2015-04" db="UniProtKB">
        <authorList>
            <consortium name="EnsemblPlants"/>
        </authorList>
    </citation>
    <scope>IDENTIFICATION</scope>
    <source>
        <strain evidence="5">cv. Jemalong A17</strain>
    </source>
</reference>
<reference evidence="4 6" key="1">
    <citation type="journal article" date="2011" name="Nature">
        <title>The Medicago genome provides insight into the evolution of rhizobial symbioses.</title>
        <authorList>
            <person name="Young N.D."/>
            <person name="Debelle F."/>
            <person name="Oldroyd G.E."/>
            <person name="Geurts R."/>
            <person name="Cannon S.B."/>
            <person name="Udvardi M.K."/>
            <person name="Benedito V.A."/>
            <person name="Mayer K.F."/>
            <person name="Gouzy J."/>
            <person name="Schoof H."/>
            <person name="Van de Peer Y."/>
            <person name="Proost S."/>
            <person name="Cook D.R."/>
            <person name="Meyers B.C."/>
            <person name="Spannagl M."/>
            <person name="Cheung F."/>
            <person name="De Mita S."/>
            <person name="Krishnakumar V."/>
            <person name="Gundlach H."/>
            <person name="Zhou S."/>
            <person name="Mudge J."/>
            <person name="Bharti A.K."/>
            <person name="Murray J.D."/>
            <person name="Naoumkina M.A."/>
            <person name="Rosen B."/>
            <person name="Silverstein K.A."/>
            <person name="Tang H."/>
            <person name="Rombauts S."/>
            <person name="Zhao P.X."/>
            <person name="Zhou P."/>
            <person name="Barbe V."/>
            <person name="Bardou P."/>
            <person name="Bechner M."/>
            <person name="Bellec A."/>
            <person name="Berger A."/>
            <person name="Berges H."/>
            <person name="Bidwell S."/>
            <person name="Bisseling T."/>
            <person name="Choisne N."/>
            <person name="Couloux A."/>
            <person name="Denny R."/>
            <person name="Deshpande S."/>
            <person name="Dai X."/>
            <person name="Doyle J.J."/>
            <person name="Dudez A.M."/>
            <person name="Farmer A.D."/>
            <person name="Fouteau S."/>
            <person name="Franken C."/>
            <person name="Gibelin C."/>
            <person name="Gish J."/>
            <person name="Goldstein S."/>
            <person name="Gonzalez A.J."/>
            <person name="Green P.J."/>
            <person name="Hallab A."/>
            <person name="Hartog M."/>
            <person name="Hua A."/>
            <person name="Humphray S.J."/>
            <person name="Jeong D.H."/>
            <person name="Jing Y."/>
            <person name="Jocker A."/>
            <person name="Kenton S.M."/>
            <person name="Kim D.J."/>
            <person name="Klee K."/>
            <person name="Lai H."/>
            <person name="Lang C."/>
            <person name="Lin S."/>
            <person name="Macmil S.L."/>
            <person name="Magdelenat G."/>
            <person name="Matthews L."/>
            <person name="McCorrison J."/>
            <person name="Monaghan E.L."/>
            <person name="Mun J.H."/>
            <person name="Najar F.Z."/>
            <person name="Nicholson C."/>
            <person name="Noirot C."/>
            <person name="O'Bleness M."/>
            <person name="Paule C.R."/>
            <person name="Poulain J."/>
            <person name="Prion F."/>
            <person name="Qin B."/>
            <person name="Qu C."/>
            <person name="Retzel E.F."/>
            <person name="Riddle C."/>
            <person name="Sallet E."/>
            <person name="Samain S."/>
            <person name="Samson N."/>
            <person name="Sanders I."/>
            <person name="Saurat O."/>
            <person name="Scarpelli C."/>
            <person name="Schiex T."/>
            <person name="Segurens B."/>
            <person name="Severin A.J."/>
            <person name="Sherrier D.J."/>
            <person name="Shi R."/>
            <person name="Sims S."/>
            <person name="Singer S.R."/>
            <person name="Sinharoy S."/>
            <person name="Sterck L."/>
            <person name="Viollet A."/>
            <person name="Wang B.B."/>
            <person name="Wang K."/>
            <person name="Wang M."/>
            <person name="Wang X."/>
            <person name="Warfsmann J."/>
            <person name="Weissenbach J."/>
            <person name="White D.D."/>
            <person name="White J.D."/>
            <person name="Wiley G.B."/>
            <person name="Wincker P."/>
            <person name="Xing Y."/>
            <person name="Yang L."/>
            <person name="Yao Z."/>
            <person name="Ying F."/>
            <person name="Zhai J."/>
            <person name="Zhou L."/>
            <person name="Zuber A."/>
            <person name="Denarie J."/>
            <person name="Dixon R.A."/>
            <person name="May G.D."/>
            <person name="Schwartz D.C."/>
            <person name="Rogers J."/>
            <person name="Quetier F."/>
            <person name="Town C.D."/>
            <person name="Roe B.A."/>
        </authorList>
    </citation>
    <scope>NUCLEOTIDE SEQUENCE [LARGE SCALE GENOMIC DNA]</scope>
    <source>
        <strain evidence="4">A17</strain>
        <strain evidence="5 6">cv. Jemalong A17</strain>
    </source>
</reference>
<dbReference type="GO" id="GO:0051087">
    <property type="term" value="F:protein-folding chaperone binding"/>
    <property type="evidence" value="ECO:0007669"/>
    <property type="project" value="InterPro"/>
</dbReference>
<dbReference type="EnsemblPlants" id="AES74046">
    <property type="protein sequence ID" value="AES74046"/>
    <property type="gene ID" value="MTR_3g114300"/>
</dbReference>
<dbReference type="PANTHER" id="PTHR33322">
    <property type="entry name" value="BAG DOMAIN CONTAINING PROTEIN, EXPRESSED"/>
    <property type="match status" value="1"/>
</dbReference>
<accession>G7J5B8</accession>
<dbReference type="GO" id="GO:0006457">
    <property type="term" value="P:protein folding"/>
    <property type="evidence" value="ECO:0000318"/>
    <property type="project" value="GO_Central"/>
</dbReference>
<dbReference type="PANTHER" id="PTHR33322:SF16">
    <property type="entry name" value="BAG FAMILY MOLECULAR CHAPERONE REGULATOR 6"/>
    <property type="match status" value="1"/>
</dbReference>
<feature type="region of interest" description="Disordered" evidence="2">
    <location>
        <begin position="42"/>
        <end position="110"/>
    </location>
</feature>
<dbReference type="InterPro" id="IPR040400">
    <property type="entry name" value="BAG5/6/7/8"/>
</dbReference>
<evidence type="ECO:0000259" key="3">
    <source>
        <dbReference type="PROSITE" id="PS51035"/>
    </source>
</evidence>
<feature type="domain" description="BAG" evidence="3">
    <location>
        <begin position="11"/>
        <end position="41"/>
    </location>
</feature>
<evidence type="ECO:0000256" key="1">
    <source>
        <dbReference type="ARBA" id="ARBA00023186"/>
    </source>
</evidence>
<proteinExistence type="predicted"/>
<dbReference type="PaxDb" id="3880-AES74046"/>
<feature type="compositionally biased region" description="Basic and acidic residues" evidence="2">
    <location>
        <begin position="78"/>
        <end position="102"/>
    </location>
</feature>
<dbReference type="HOGENOM" id="CLU_991667_0_0_1"/>
<sequence length="281" mass="31121">MSTKLNTFKKSIQGLHPSLREIRKSLARELVTLQEKLDSITVENVQNGEQNQEQQEEKVASEKDSSEGISEGSPKEQLCMKDDDGGSESRSHVDSTSSERTKPTMLPDGLINEDCSPVIIQNANQNQRSELPVGVLDEYTATFEETNTSENVLSEVSDENEVFIEELPVGVIDEDKATSEETNTSETEVQAGNEVFIEELPVGVLDEDTTTSEKTNTSVNDVQARNEVLINAQINAPENGVNFSHKGSFIKHGGRHRGMWPIRVVDPQNFHGIFIIWGYSG</sequence>
<evidence type="ECO:0000256" key="2">
    <source>
        <dbReference type="SAM" id="MobiDB-lite"/>
    </source>
</evidence>
<protein>
    <recommendedName>
        <fullName evidence="3">BAG domain-containing protein</fullName>
    </recommendedName>
</protein>
<evidence type="ECO:0000313" key="6">
    <source>
        <dbReference type="Proteomes" id="UP000002051"/>
    </source>
</evidence>
<reference evidence="4 6" key="2">
    <citation type="journal article" date="2014" name="BMC Genomics">
        <title>An improved genome release (version Mt4.0) for the model legume Medicago truncatula.</title>
        <authorList>
            <person name="Tang H."/>
            <person name="Krishnakumar V."/>
            <person name="Bidwell S."/>
            <person name="Rosen B."/>
            <person name="Chan A."/>
            <person name="Zhou S."/>
            <person name="Gentzbittel L."/>
            <person name="Childs K.L."/>
            <person name="Yandell M."/>
            <person name="Gundlach H."/>
            <person name="Mayer K.F."/>
            <person name="Schwartz D.C."/>
            <person name="Town C.D."/>
        </authorList>
    </citation>
    <scope>GENOME REANNOTATION</scope>
    <source>
        <strain evidence="5 6">cv. Jemalong A17</strain>
    </source>
</reference>
<evidence type="ECO:0000313" key="4">
    <source>
        <dbReference type="EMBL" id="AES74046.1"/>
    </source>
</evidence>
<evidence type="ECO:0000313" key="5">
    <source>
        <dbReference type="EnsemblPlants" id="AES74046"/>
    </source>
</evidence>
<dbReference type="Proteomes" id="UP000002051">
    <property type="component" value="Chromosome 3"/>
</dbReference>
<dbReference type="PROSITE" id="PS51035">
    <property type="entry name" value="BAG"/>
    <property type="match status" value="1"/>
</dbReference>
<organism evidence="4 6">
    <name type="scientific">Medicago truncatula</name>
    <name type="common">Barrel medic</name>
    <name type="synonym">Medicago tribuloides</name>
    <dbReference type="NCBI Taxonomy" id="3880"/>
    <lineage>
        <taxon>Eukaryota</taxon>
        <taxon>Viridiplantae</taxon>
        <taxon>Streptophyta</taxon>
        <taxon>Embryophyta</taxon>
        <taxon>Tracheophyta</taxon>
        <taxon>Spermatophyta</taxon>
        <taxon>Magnoliopsida</taxon>
        <taxon>eudicotyledons</taxon>
        <taxon>Gunneridae</taxon>
        <taxon>Pentapetalae</taxon>
        <taxon>rosids</taxon>
        <taxon>fabids</taxon>
        <taxon>Fabales</taxon>
        <taxon>Fabaceae</taxon>
        <taxon>Papilionoideae</taxon>
        <taxon>50 kb inversion clade</taxon>
        <taxon>NPAAA clade</taxon>
        <taxon>Hologalegina</taxon>
        <taxon>IRL clade</taxon>
        <taxon>Trifolieae</taxon>
        <taxon>Medicago</taxon>
    </lineage>
</organism>
<keyword evidence="1" id="KW-0143">Chaperone</keyword>
<dbReference type="InterPro" id="IPR003103">
    <property type="entry name" value="BAG_domain"/>
</dbReference>
<name>G7J5B8_MEDTR</name>